<keyword evidence="1" id="KW-0175">Coiled coil</keyword>
<proteinExistence type="predicted"/>
<feature type="coiled-coil region" evidence="1">
    <location>
        <begin position="66"/>
        <end position="93"/>
    </location>
</feature>
<dbReference type="eggNOG" id="COG3189">
    <property type="taxonomic scope" value="Bacteria"/>
</dbReference>
<dbReference type="STRING" id="670307.HYPDE_32393"/>
<dbReference type="KEGG" id="hdt:HYPDE_32393"/>
<keyword evidence="3" id="KW-1185">Reference proteome</keyword>
<evidence type="ECO:0000313" key="3">
    <source>
        <dbReference type="Proteomes" id="UP000005952"/>
    </source>
</evidence>
<sequence>MEYVQIKRVYEPPQKADGCRVLVDRIWPRGLSKHDARIDLWMKDIAPSTELRKWFNHDPARWKTFQERYRAELRQLSEKLNELRARAQKERITLVYGAKDTEHNQALVLQNVLMGRKSAH</sequence>
<name>N0B7C0_9HYPH</name>
<accession>N0B7C0</accession>
<evidence type="ECO:0008006" key="4">
    <source>
        <dbReference type="Google" id="ProtNLM"/>
    </source>
</evidence>
<organism evidence="2 3">
    <name type="scientific">Hyphomicrobium denitrificans 1NES1</name>
    <dbReference type="NCBI Taxonomy" id="670307"/>
    <lineage>
        <taxon>Bacteria</taxon>
        <taxon>Pseudomonadati</taxon>
        <taxon>Pseudomonadota</taxon>
        <taxon>Alphaproteobacteria</taxon>
        <taxon>Hyphomicrobiales</taxon>
        <taxon>Hyphomicrobiaceae</taxon>
        <taxon>Hyphomicrobium</taxon>
    </lineage>
</organism>
<dbReference type="HOGENOM" id="CLU_137928_0_0_5"/>
<gene>
    <name evidence="2" type="ORF">HYPDE_32393</name>
</gene>
<reference evidence="2 3" key="1">
    <citation type="journal article" date="2013" name="Genome Announc.">
        <title>Genome sequences for three denitrifying bacterial strains isolated from a uranium- and nitrate-contaminated subsurface environment.</title>
        <authorList>
            <person name="Venkatramanan R."/>
            <person name="Prakash O."/>
            <person name="Woyke T."/>
            <person name="Chain P."/>
            <person name="Goodwin L.A."/>
            <person name="Watson D."/>
            <person name="Brooks S."/>
            <person name="Kostka J.E."/>
            <person name="Green S.J."/>
        </authorList>
    </citation>
    <scope>NUCLEOTIDE SEQUENCE [LARGE SCALE GENOMIC DNA]</scope>
    <source>
        <strain evidence="2 3">1NES1</strain>
    </source>
</reference>
<dbReference type="RefSeq" id="WP_015598183.1">
    <property type="nucleotide sequence ID" value="NC_021172.1"/>
</dbReference>
<dbReference type="Proteomes" id="UP000005952">
    <property type="component" value="Chromosome"/>
</dbReference>
<evidence type="ECO:0000313" key="2">
    <source>
        <dbReference type="EMBL" id="AGK58152.1"/>
    </source>
</evidence>
<dbReference type="InterPro" id="IPR052552">
    <property type="entry name" value="YeaO-like"/>
</dbReference>
<dbReference type="OrthoDB" id="9790745at2"/>
<evidence type="ECO:0000256" key="1">
    <source>
        <dbReference type="SAM" id="Coils"/>
    </source>
</evidence>
<dbReference type="PANTHER" id="PTHR36849:SF1">
    <property type="entry name" value="CYTOPLASMIC PROTEIN"/>
    <property type="match status" value="1"/>
</dbReference>
<dbReference type="PANTHER" id="PTHR36849">
    <property type="entry name" value="CYTOPLASMIC PROTEIN-RELATED"/>
    <property type="match status" value="1"/>
</dbReference>
<dbReference type="EMBL" id="CP005587">
    <property type="protein sequence ID" value="AGK58152.1"/>
    <property type="molecule type" value="Genomic_DNA"/>
</dbReference>
<dbReference type="Pfam" id="PF22752">
    <property type="entry name" value="DUF488-N3i"/>
    <property type="match status" value="1"/>
</dbReference>
<dbReference type="AlphaFoldDB" id="N0B7C0"/>
<protein>
    <recommendedName>
        <fullName evidence="4">Uroporphyrin-III C-methyltransferase</fullName>
    </recommendedName>
</protein>